<dbReference type="EMBL" id="CAJVQC010018599">
    <property type="protein sequence ID" value="CAG8694737.1"/>
    <property type="molecule type" value="Genomic_DNA"/>
</dbReference>
<protein>
    <submittedName>
        <fullName evidence="1">11710_t:CDS:1</fullName>
    </submittedName>
</protein>
<feature type="non-terminal residue" evidence="1">
    <location>
        <position position="1"/>
    </location>
</feature>
<accession>A0ACA9PBG1</accession>
<evidence type="ECO:0000313" key="1">
    <source>
        <dbReference type="EMBL" id="CAG8694737.1"/>
    </source>
</evidence>
<keyword evidence="2" id="KW-1185">Reference proteome</keyword>
<evidence type="ECO:0000313" key="2">
    <source>
        <dbReference type="Proteomes" id="UP000789920"/>
    </source>
</evidence>
<comment type="caution">
    <text evidence="1">The sequence shown here is derived from an EMBL/GenBank/DDBJ whole genome shotgun (WGS) entry which is preliminary data.</text>
</comment>
<dbReference type="Proteomes" id="UP000789920">
    <property type="component" value="Unassembled WGS sequence"/>
</dbReference>
<reference evidence="1" key="1">
    <citation type="submission" date="2021-06" db="EMBL/GenBank/DDBJ databases">
        <authorList>
            <person name="Kallberg Y."/>
            <person name="Tangrot J."/>
            <person name="Rosling A."/>
        </authorList>
    </citation>
    <scope>NUCLEOTIDE SEQUENCE</scope>
    <source>
        <strain evidence="1">MA461A</strain>
    </source>
</reference>
<feature type="non-terminal residue" evidence="1">
    <location>
        <position position="172"/>
    </location>
</feature>
<name>A0ACA9PBG1_9GLOM</name>
<sequence length="172" mass="19504">TLNGYNYKKSNIISGFEEKAIGCSTSDSPIFGTTNLNIQSGSKSSESGNQLGAQKSSILWGAGSHKKEHHDKKEYKKAWTIFSEIDTSKCFFYEKKDNEGRKLLLELNKSNTEYKYGAKYLIAINSLKDSNPGFKKDEKLDYKNYKEINDNSLNAKDYFISKPNLCIEFSCD</sequence>
<gene>
    <name evidence="1" type="ORF">RPERSI_LOCUS9725</name>
</gene>
<organism evidence="1 2">
    <name type="scientific">Racocetra persica</name>
    <dbReference type="NCBI Taxonomy" id="160502"/>
    <lineage>
        <taxon>Eukaryota</taxon>
        <taxon>Fungi</taxon>
        <taxon>Fungi incertae sedis</taxon>
        <taxon>Mucoromycota</taxon>
        <taxon>Glomeromycotina</taxon>
        <taxon>Glomeromycetes</taxon>
        <taxon>Diversisporales</taxon>
        <taxon>Gigasporaceae</taxon>
        <taxon>Racocetra</taxon>
    </lineage>
</organism>
<proteinExistence type="predicted"/>